<dbReference type="Gene3D" id="3.30.9.10">
    <property type="entry name" value="D-Amino Acid Oxidase, subunit A, domain 2"/>
    <property type="match status" value="1"/>
</dbReference>
<dbReference type="Pfam" id="PF01266">
    <property type="entry name" value="DAO"/>
    <property type="match status" value="1"/>
</dbReference>
<protein>
    <submittedName>
        <fullName evidence="7">FAD-dependent oxidoreductase</fullName>
    </submittedName>
</protein>
<dbReference type="InterPro" id="IPR036188">
    <property type="entry name" value="FAD/NAD-bd_sf"/>
</dbReference>
<dbReference type="InterPro" id="IPR038010">
    <property type="entry name" value="YhfW_C"/>
</dbReference>
<dbReference type="Gene3D" id="2.102.10.10">
    <property type="entry name" value="Rieske [2Fe-2S] iron-sulphur domain"/>
    <property type="match status" value="1"/>
</dbReference>
<sequence length="509" mass="57135">MTFEWEHPEPIWRVDTDLPSFPTLEEDIECDVAIIGGGITGITTAYLLAEADLDVVLLEGSKLLNGTTGHTTAKVTAQHDLIFDELIQHFGEEKAQAYYRSNQEAVQFIKRIVDENKLECNFETEDACVYSTTDKYAKKLQKEYEAYQKLGIPCEYADTIPYDSTVKNALYMKDQAQFHPLKYLLHLLNRFTEAGGRVYEQTVASDVEKGKVATVRTRDNKAITCNHVVAASHFPFYDGMGFYFSRLHAERSYAIAIKPEKEFPGGMYLSVDQPTRSVRSLDFNGETVLIVGGESHRTGEGTDTTFHYNALAEYAAETFGIKEKLYQWSAQDLFTIDKVPYIGKITRNKENIYVATGYKKWGMTTGTLAAQLLTDLITNKDNPYAALYTPSRFQADPSLKHFISSNFNVAAHLMEGKLELVGTRPEALKKGEGAIVQMNSKRAGAYKDEDGKLHVVDTTCTHMGCEVEWNSAEHSWDCPCHGSRFDIDGNVMEGPADKPLQTFPMEDKA</sequence>
<dbReference type="RefSeq" id="WP_386060708.1">
    <property type="nucleotide sequence ID" value="NZ_JBHTKL010000005.1"/>
</dbReference>
<dbReference type="InterPro" id="IPR017941">
    <property type="entry name" value="Rieske_2Fe-2S"/>
</dbReference>
<dbReference type="PANTHER" id="PTHR13847:SF274">
    <property type="entry name" value="RIESKE 2FE-2S IRON-SULFUR PROTEIN YHFW-RELATED"/>
    <property type="match status" value="1"/>
</dbReference>
<dbReference type="CDD" id="cd03477">
    <property type="entry name" value="Rieske_YhfW_C"/>
    <property type="match status" value="1"/>
</dbReference>
<keyword evidence="5" id="KW-1015">Disulfide bond</keyword>
<name>A0ABW3L1Y6_9BACI</name>
<dbReference type="PANTHER" id="PTHR13847">
    <property type="entry name" value="SARCOSINE DEHYDROGENASE-RELATED"/>
    <property type="match status" value="1"/>
</dbReference>
<evidence type="ECO:0000313" key="7">
    <source>
        <dbReference type="EMBL" id="MFD1019955.1"/>
    </source>
</evidence>
<evidence type="ECO:0000256" key="5">
    <source>
        <dbReference type="ARBA" id="ARBA00023157"/>
    </source>
</evidence>
<dbReference type="Pfam" id="PF00355">
    <property type="entry name" value="Rieske"/>
    <property type="match status" value="1"/>
</dbReference>
<dbReference type="SUPFAM" id="SSF51905">
    <property type="entry name" value="FAD/NAD(P)-binding domain"/>
    <property type="match status" value="1"/>
</dbReference>
<keyword evidence="3" id="KW-0408">Iron</keyword>
<dbReference type="InterPro" id="IPR006076">
    <property type="entry name" value="FAD-dep_OxRdtase"/>
</dbReference>
<keyword evidence="2" id="KW-0479">Metal-binding</keyword>
<dbReference type="Gene3D" id="3.50.50.60">
    <property type="entry name" value="FAD/NAD(P)-binding domain"/>
    <property type="match status" value="1"/>
</dbReference>
<keyword evidence="1" id="KW-0001">2Fe-2S</keyword>
<dbReference type="SUPFAM" id="SSF50022">
    <property type="entry name" value="ISP domain"/>
    <property type="match status" value="1"/>
</dbReference>
<evidence type="ECO:0000256" key="3">
    <source>
        <dbReference type="ARBA" id="ARBA00023004"/>
    </source>
</evidence>
<dbReference type="InterPro" id="IPR036922">
    <property type="entry name" value="Rieske_2Fe-2S_sf"/>
</dbReference>
<dbReference type="PROSITE" id="PS51296">
    <property type="entry name" value="RIESKE"/>
    <property type="match status" value="1"/>
</dbReference>
<dbReference type="InterPro" id="IPR005805">
    <property type="entry name" value="Rieske_Fe-S_prot_C"/>
</dbReference>
<feature type="domain" description="Rieske" evidence="6">
    <location>
        <begin position="420"/>
        <end position="509"/>
    </location>
</feature>
<evidence type="ECO:0000256" key="2">
    <source>
        <dbReference type="ARBA" id="ARBA00022723"/>
    </source>
</evidence>
<evidence type="ECO:0000256" key="1">
    <source>
        <dbReference type="ARBA" id="ARBA00022714"/>
    </source>
</evidence>
<evidence type="ECO:0000259" key="6">
    <source>
        <dbReference type="PROSITE" id="PS51296"/>
    </source>
</evidence>
<evidence type="ECO:0000256" key="4">
    <source>
        <dbReference type="ARBA" id="ARBA00023014"/>
    </source>
</evidence>
<keyword evidence="4" id="KW-0411">Iron-sulfur</keyword>
<dbReference type="EMBL" id="JBHTKL010000005">
    <property type="protein sequence ID" value="MFD1019955.1"/>
    <property type="molecule type" value="Genomic_DNA"/>
</dbReference>
<gene>
    <name evidence="7" type="ORF">ACFQ2J_12285</name>
</gene>
<evidence type="ECO:0000313" key="8">
    <source>
        <dbReference type="Proteomes" id="UP001596990"/>
    </source>
</evidence>
<keyword evidence="8" id="KW-1185">Reference proteome</keyword>
<comment type="caution">
    <text evidence="7">The sequence shown here is derived from an EMBL/GenBank/DDBJ whole genome shotgun (WGS) entry which is preliminary data.</text>
</comment>
<organism evidence="7 8">
    <name type="scientific">Thalassobacillus hwangdonensis</name>
    <dbReference type="NCBI Taxonomy" id="546108"/>
    <lineage>
        <taxon>Bacteria</taxon>
        <taxon>Bacillati</taxon>
        <taxon>Bacillota</taxon>
        <taxon>Bacilli</taxon>
        <taxon>Bacillales</taxon>
        <taxon>Bacillaceae</taxon>
        <taxon>Thalassobacillus</taxon>
    </lineage>
</organism>
<dbReference type="PRINTS" id="PR00162">
    <property type="entry name" value="RIESKE"/>
</dbReference>
<accession>A0ABW3L1Y6</accession>
<reference evidence="8" key="1">
    <citation type="journal article" date="2019" name="Int. J. Syst. Evol. Microbiol.">
        <title>The Global Catalogue of Microorganisms (GCM) 10K type strain sequencing project: providing services to taxonomists for standard genome sequencing and annotation.</title>
        <authorList>
            <consortium name="The Broad Institute Genomics Platform"/>
            <consortium name="The Broad Institute Genome Sequencing Center for Infectious Disease"/>
            <person name="Wu L."/>
            <person name="Ma J."/>
        </authorList>
    </citation>
    <scope>NUCLEOTIDE SEQUENCE [LARGE SCALE GENOMIC DNA]</scope>
    <source>
        <strain evidence="8">CCUG 56607</strain>
    </source>
</reference>
<proteinExistence type="predicted"/>
<dbReference type="Proteomes" id="UP001596990">
    <property type="component" value="Unassembled WGS sequence"/>
</dbReference>